<evidence type="ECO:0000313" key="3">
    <source>
        <dbReference type="Proteomes" id="UP000721236"/>
    </source>
</evidence>
<dbReference type="GO" id="GO:0120241">
    <property type="term" value="F:2-iminobutanoate/2-iminopropanoate deaminase"/>
    <property type="evidence" value="ECO:0007669"/>
    <property type="project" value="UniProtKB-EC"/>
</dbReference>
<dbReference type="InterPro" id="IPR035959">
    <property type="entry name" value="RutC-like_sf"/>
</dbReference>
<dbReference type="PANTHER" id="PTHR11803:SF58">
    <property type="entry name" value="PROTEIN HMF1-RELATED"/>
    <property type="match status" value="1"/>
</dbReference>
<keyword evidence="3" id="KW-1185">Reference proteome</keyword>
<dbReference type="EMBL" id="CAJZAH010000002">
    <property type="protein sequence ID" value="CAG9171673.1"/>
    <property type="molecule type" value="Genomic_DNA"/>
</dbReference>
<dbReference type="Proteomes" id="UP000721236">
    <property type="component" value="Unassembled WGS sequence"/>
</dbReference>
<accession>A0ABN7YDZ7</accession>
<dbReference type="Gene3D" id="3.30.1330.40">
    <property type="entry name" value="RutC-like"/>
    <property type="match status" value="1"/>
</dbReference>
<dbReference type="RefSeq" id="WP_224041172.1">
    <property type="nucleotide sequence ID" value="NZ_CAJZAH010000002.1"/>
</dbReference>
<evidence type="ECO:0000313" key="2">
    <source>
        <dbReference type="EMBL" id="CAG9171673.1"/>
    </source>
</evidence>
<name>A0ABN7YDZ7_9BURK</name>
<dbReference type="Pfam" id="PF01042">
    <property type="entry name" value="Ribonuc_L-PSP"/>
    <property type="match status" value="1"/>
</dbReference>
<organism evidence="2 3">
    <name type="scientific">Cupriavidus respiraculi</name>
    <dbReference type="NCBI Taxonomy" id="195930"/>
    <lineage>
        <taxon>Bacteria</taxon>
        <taxon>Pseudomonadati</taxon>
        <taxon>Pseudomonadota</taxon>
        <taxon>Betaproteobacteria</taxon>
        <taxon>Burkholderiales</taxon>
        <taxon>Burkholderiaceae</taxon>
        <taxon>Cupriavidus</taxon>
    </lineage>
</organism>
<dbReference type="SUPFAM" id="SSF55298">
    <property type="entry name" value="YjgF-like"/>
    <property type="match status" value="1"/>
</dbReference>
<proteinExistence type="inferred from homology"/>
<reference evidence="2 3" key="1">
    <citation type="submission" date="2021-08" db="EMBL/GenBank/DDBJ databases">
        <authorList>
            <person name="Peeters C."/>
        </authorList>
    </citation>
    <scope>NUCLEOTIDE SEQUENCE [LARGE SCALE GENOMIC DNA]</scope>
    <source>
        <strain evidence="2 3">LMG 21510</strain>
    </source>
</reference>
<dbReference type="CDD" id="cd00448">
    <property type="entry name" value="YjgF_YER057c_UK114_family"/>
    <property type="match status" value="1"/>
</dbReference>
<dbReference type="InterPro" id="IPR006175">
    <property type="entry name" value="YjgF/YER057c/UK114"/>
</dbReference>
<keyword evidence="2" id="KW-0378">Hydrolase</keyword>
<comment type="similarity">
    <text evidence="1">Belongs to the RutC family.</text>
</comment>
<evidence type="ECO:0000256" key="1">
    <source>
        <dbReference type="ARBA" id="ARBA00010552"/>
    </source>
</evidence>
<gene>
    <name evidence="2" type="primary">yabJ_2</name>
    <name evidence="2" type="ORF">LMG21510_01751</name>
</gene>
<comment type="caution">
    <text evidence="2">The sequence shown here is derived from an EMBL/GenBank/DDBJ whole genome shotgun (WGS) entry which is preliminary data.</text>
</comment>
<dbReference type="EC" id="3.5.99.10" evidence="2"/>
<protein>
    <submittedName>
        <fullName evidence="2">2-iminobutanoate/2-iminopropanoate deaminase</fullName>
        <ecNumber evidence="2">3.5.99.10</ecNumber>
    </submittedName>
</protein>
<dbReference type="PANTHER" id="PTHR11803">
    <property type="entry name" value="2-IMINOBUTANOATE/2-IMINOPROPANOATE DEAMINASE RIDA"/>
    <property type="match status" value="1"/>
</dbReference>
<sequence length="133" mass="14067">MAGDTTQGAPRAVSPDTLATPGGHYSHAVVANGFVYVSGQLPITHEGAKMIDATFEQQTEQVLANVRHALVAAGSDVDRLVQVRVYLDDIANWPSFNGIYAAWAGDARPARAIVPTGPLHFGFKVEVEAVAVL</sequence>